<dbReference type="NCBIfam" id="TIGR00254">
    <property type="entry name" value="GGDEF"/>
    <property type="match status" value="1"/>
</dbReference>
<dbReference type="KEGG" id="cthi:THC_0625"/>
<name>A0A0U4W1L1_9BACT</name>
<dbReference type="Pfam" id="PF00990">
    <property type="entry name" value="GGDEF"/>
    <property type="match status" value="1"/>
</dbReference>
<dbReference type="InterPro" id="IPR001633">
    <property type="entry name" value="EAL_dom"/>
</dbReference>
<proteinExistence type="predicted"/>
<dbReference type="Pfam" id="PF13185">
    <property type="entry name" value="GAF_2"/>
    <property type="match status" value="1"/>
</dbReference>
<evidence type="ECO:0000259" key="3">
    <source>
        <dbReference type="PROSITE" id="PS50883"/>
    </source>
</evidence>
<dbReference type="CDD" id="cd00130">
    <property type="entry name" value="PAS"/>
    <property type="match status" value="2"/>
</dbReference>
<reference evidence="5 6" key="1">
    <citation type="journal article" date="2016" name="Int. J. Syst. Evol. Microbiol.">
        <title>Caldimicrobium thiodismutans sp. nov., a sulfur-disproportionating bacterium isolated from a hot spring, and emended description of the genus Caldimicrobium.</title>
        <authorList>
            <person name="Kojima H."/>
            <person name="Umezawa K."/>
            <person name="Fukui M."/>
        </authorList>
    </citation>
    <scope>NUCLEOTIDE SEQUENCE [LARGE SCALE GENOMIC DNA]</scope>
    <source>
        <strain evidence="5 6">TF1</strain>
    </source>
</reference>
<protein>
    <recommendedName>
        <fullName evidence="7">Diguanylate cyclase</fullName>
    </recommendedName>
</protein>
<dbReference type="SUPFAM" id="SSF55785">
    <property type="entry name" value="PYP-like sensor domain (PAS domain)"/>
    <property type="match status" value="2"/>
</dbReference>
<dbReference type="InterPro" id="IPR013655">
    <property type="entry name" value="PAS_fold_3"/>
</dbReference>
<dbReference type="CDD" id="cd01948">
    <property type="entry name" value="EAL"/>
    <property type="match status" value="1"/>
</dbReference>
<dbReference type="InterPro" id="IPR052155">
    <property type="entry name" value="Biofilm_reg_signaling"/>
</dbReference>
<evidence type="ECO:0000259" key="4">
    <source>
        <dbReference type="PROSITE" id="PS50887"/>
    </source>
</evidence>
<dbReference type="InterPro" id="IPR035965">
    <property type="entry name" value="PAS-like_dom_sf"/>
</dbReference>
<feature type="domain" description="PAC" evidence="2">
    <location>
        <begin position="539"/>
        <end position="592"/>
    </location>
</feature>
<dbReference type="Gene3D" id="3.20.20.450">
    <property type="entry name" value="EAL domain"/>
    <property type="match status" value="1"/>
</dbReference>
<dbReference type="InterPro" id="IPR000700">
    <property type="entry name" value="PAS-assoc_C"/>
</dbReference>
<dbReference type="SUPFAM" id="SSF141868">
    <property type="entry name" value="EAL domain-like"/>
    <property type="match status" value="1"/>
</dbReference>
<feature type="domain" description="PAS" evidence="1">
    <location>
        <begin position="181"/>
        <end position="249"/>
    </location>
</feature>
<evidence type="ECO:0000313" key="6">
    <source>
        <dbReference type="Proteomes" id="UP000068196"/>
    </source>
</evidence>
<dbReference type="SMART" id="SM00052">
    <property type="entry name" value="EAL"/>
    <property type="match status" value="1"/>
</dbReference>
<dbReference type="Gene3D" id="3.30.450.20">
    <property type="entry name" value="PAS domain"/>
    <property type="match status" value="2"/>
</dbReference>
<dbReference type="SMART" id="SM00267">
    <property type="entry name" value="GGDEF"/>
    <property type="match status" value="1"/>
</dbReference>
<dbReference type="SMART" id="SM00086">
    <property type="entry name" value="PAC"/>
    <property type="match status" value="2"/>
</dbReference>
<accession>A0A0U4W1L1</accession>
<dbReference type="InterPro" id="IPR003018">
    <property type="entry name" value="GAF"/>
</dbReference>
<dbReference type="SUPFAM" id="SSF55073">
    <property type="entry name" value="Nucleotide cyclase"/>
    <property type="match status" value="1"/>
</dbReference>
<dbReference type="InterPro" id="IPR000160">
    <property type="entry name" value="GGDEF_dom"/>
</dbReference>
<dbReference type="PANTHER" id="PTHR44757">
    <property type="entry name" value="DIGUANYLATE CYCLASE DGCP"/>
    <property type="match status" value="1"/>
</dbReference>
<dbReference type="AlphaFoldDB" id="A0A0U4W1L1"/>
<dbReference type="STRING" id="1653476.THC_0625"/>
<dbReference type="GO" id="GO:0006355">
    <property type="term" value="P:regulation of DNA-templated transcription"/>
    <property type="evidence" value="ECO:0007669"/>
    <property type="project" value="InterPro"/>
</dbReference>
<dbReference type="PROSITE" id="PS50883">
    <property type="entry name" value="EAL"/>
    <property type="match status" value="1"/>
</dbReference>
<dbReference type="PANTHER" id="PTHR44757:SF2">
    <property type="entry name" value="BIOFILM ARCHITECTURE MAINTENANCE PROTEIN MBAA"/>
    <property type="match status" value="1"/>
</dbReference>
<dbReference type="Pfam" id="PF00563">
    <property type="entry name" value="EAL"/>
    <property type="match status" value="1"/>
</dbReference>
<evidence type="ECO:0000313" key="5">
    <source>
        <dbReference type="EMBL" id="BAU23018.1"/>
    </source>
</evidence>
<dbReference type="PROSITE" id="PS50113">
    <property type="entry name" value="PAC"/>
    <property type="match status" value="1"/>
</dbReference>
<evidence type="ECO:0000259" key="2">
    <source>
        <dbReference type="PROSITE" id="PS50113"/>
    </source>
</evidence>
<dbReference type="InterPro" id="IPR001610">
    <property type="entry name" value="PAC"/>
</dbReference>
<feature type="domain" description="PAS" evidence="1">
    <location>
        <begin position="468"/>
        <end position="514"/>
    </location>
</feature>
<gene>
    <name evidence="5" type="ORF">THC_0625</name>
</gene>
<dbReference type="PROSITE" id="PS50887">
    <property type="entry name" value="GGDEF"/>
    <property type="match status" value="1"/>
</dbReference>
<dbReference type="InterPro" id="IPR013767">
    <property type="entry name" value="PAS_fold"/>
</dbReference>
<dbReference type="NCBIfam" id="TIGR00229">
    <property type="entry name" value="sensory_box"/>
    <property type="match status" value="2"/>
</dbReference>
<reference evidence="6" key="2">
    <citation type="journal article" date="2016" name="Int. J. Syst. Evol. Microbiol.">
        <title>Caldimicrobium thiodismutans sp. nov., a sulfur-disproportionating bacterium isolated from a hot spring.</title>
        <authorList>
            <person name="Kojima H."/>
            <person name="Umezawa K."/>
            <person name="Fukui M."/>
        </authorList>
    </citation>
    <scope>NUCLEOTIDE SEQUENCE [LARGE SCALE GENOMIC DNA]</scope>
    <source>
        <strain evidence="6">TF1</strain>
    </source>
</reference>
<dbReference type="Proteomes" id="UP000068196">
    <property type="component" value="Chromosome"/>
</dbReference>
<evidence type="ECO:0008006" key="7">
    <source>
        <dbReference type="Google" id="ProtNLM"/>
    </source>
</evidence>
<dbReference type="InterPro" id="IPR035919">
    <property type="entry name" value="EAL_sf"/>
</dbReference>
<dbReference type="PROSITE" id="PS50112">
    <property type="entry name" value="PAS"/>
    <property type="match status" value="2"/>
</dbReference>
<dbReference type="CDD" id="cd01949">
    <property type="entry name" value="GGDEF"/>
    <property type="match status" value="1"/>
</dbReference>
<dbReference type="Gene3D" id="3.30.450.40">
    <property type="match status" value="1"/>
</dbReference>
<sequence>MQEKEPDLYLASPDVAILLMEKDYIPLFRLAGEEDKLILVCLKNFRKGKKVFKVGLPELNFFYLGILLSSLPIENIDIVFVKCFKEGLEKLYNKEIDFLFLYERFFNDLPQNQKEFLKIEETISVPFYHFLMFKKAFYQKYKDFIDKIENIDHFEKASKEEVQRLNRILKKILFLSIFFRNKSILENLLDHPGLIIAAYQDRFIFSNKGGLEVTGYTLEEILNMSPLDLVYEEDRPLAEKILKRRLKGQKFPFFYPDLRIKHKSGKIIHLFCYTQTIHYNNKPTGLIIGIDITREKQLETFNKILKKINEIIIKSNQEKEIFENLCKTLTETFHLELTWIGKIEKEDPIITFIYSYGKEIDFPKKLCIPYLQNLKETHPALIALKKGEITINEYTPKFPFPEDFKEEMLKRNFLSCVAIPFFKYGKSYGVLSLISSVPYFFTEEIREILVEIQKDISFALEKIELQKEHQLLFHVIEQSKEWVVITDQNGTILYGSPFVSEISGYSPDEIRGKNPRIFKSGLHSQEFYKKLWDTILSGKTFSTVIINRTKDGSLFKLEEAIHPIKLPDGEIRFIAIGKDVTKEEYLIKEIEYFKFYDPLTGLYNFPTFSFKVNEKIAEDKNRLSALLLLDIQNLSWINYTYGVTGGDEVIKEVAKRLKSILSEKDIIGRAGGDEFALWIFDLPRIEIINKIVEKIKFSFQKPIIFENNFIKLEYNLGLVLYPRDGSSFEELYEKATLTLNTAKKENITFKFYNSELGKQFEKFIKTEEIIQKAFKKNLFIFYYQPYIELSNYKIAGVEALVRIKEDEKLYPPSEFIDYLENSPYLRLFEDWVLQKASEQIKKWNFNFSINISARTFFEENFIYRIKKLPKDNYPYLCLEITERTVIRDINKAKEILTILKDTENSIKIALDDFGTGYSSLIHLKELPVDIIKIDRSFISDMMFDKKVMSLVKGLIDLAHSFGIKVCAEGVETKEQLQALDIMGCDYAMGFYISKPLPEEEIERLLFSKERLKLL</sequence>
<dbReference type="EMBL" id="AP014945">
    <property type="protein sequence ID" value="BAU23018.1"/>
    <property type="molecule type" value="Genomic_DNA"/>
</dbReference>
<feature type="domain" description="EAL" evidence="3">
    <location>
        <begin position="763"/>
        <end position="1009"/>
    </location>
</feature>
<dbReference type="InterPro" id="IPR000014">
    <property type="entry name" value="PAS"/>
</dbReference>
<organism evidence="5 6">
    <name type="scientific">Caldimicrobium thiodismutans</name>
    <dbReference type="NCBI Taxonomy" id="1653476"/>
    <lineage>
        <taxon>Bacteria</taxon>
        <taxon>Pseudomonadati</taxon>
        <taxon>Thermodesulfobacteriota</taxon>
        <taxon>Thermodesulfobacteria</taxon>
        <taxon>Thermodesulfobacteriales</taxon>
        <taxon>Thermodesulfobacteriaceae</taxon>
        <taxon>Caldimicrobium</taxon>
    </lineage>
</organism>
<dbReference type="SMART" id="SM00091">
    <property type="entry name" value="PAS"/>
    <property type="match status" value="2"/>
</dbReference>
<feature type="domain" description="GGDEF" evidence="4">
    <location>
        <begin position="622"/>
        <end position="754"/>
    </location>
</feature>
<evidence type="ECO:0000259" key="1">
    <source>
        <dbReference type="PROSITE" id="PS50112"/>
    </source>
</evidence>
<dbReference type="Pfam" id="PF00989">
    <property type="entry name" value="PAS"/>
    <property type="match status" value="1"/>
</dbReference>
<dbReference type="Pfam" id="PF08447">
    <property type="entry name" value="PAS_3"/>
    <property type="match status" value="1"/>
</dbReference>
<keyword evidence="6" id="KW-1185">Reference proteome</keyword>
<dbReference type="InterPro" id="IPR043128">
    <property type="entry name" value="Rev_trsase/Diguanyl_cyclase"/>
</dbReference>
<dbReference type="Gene3D" id="3.30.70.270">
    <property type="match status" value="1"/>
</dbReference>
<dbReference type="InterPro" id="IPR029787">
    <property type="entry name" value="Nucleotide_cyclase"/>
</dbReference>
<dbReference type="SUPFAM" id="SSF55781">
    <property type="entry name" value="GAF domain-like"/>
    <property type="match status" value="1"/>
</dbReference>
<dbReference type="InterPro" id="IPR029016">
    <property type="entry name" value="GAF-like_dom_sf"/>
</dbReference>